<dbReference type="Proteomes" id="UP000593594">
    <property type="component" value="Chromosome"/>
</dbReference>
<keyword evidence="2 3" id="KW-0732">Signal</keyword>
<protein>
    <submittedName>
        <fullName evidence="5">ABC transporter substrate-binding protein</fullName>
    </submittedName>
</protein>
<evidence type="ECO:0000256" key="2">
    <source>
        <dbReference type="ARBA" id="ARBA00022729"/>
    </source>
</evidence>
<accession>A0A7S8C2V2</accession>
<dbReference type="PANTHER" id="PTHR47235:SF1">
    <property type="entry name" value="BLR6548 PROTEIN"/>
    <property type="match status" value="1"/>
</dbReference>
<comment type="similarity">
    <text evidence="1">Belongs to the leucine-binding protein family.</text>
</comment>
<dbReference type="Gene3D" id="3.40.50.2300">
    <property type="match status" value="2"/>
</dbReference>
<evidence type="ECO:0000313" key="6">
    <source>
        <dbReference type="Proteomes" id="UP000593594"/>
    </source>
</evidence>
<evidence type="ECO:0000256" key="1">
    <source>
        <dbReference type="ARBA" id="ARBA00010062"/>
    </source>
</evidence>
<dbReference type="AlphaFoldDB" id="A0A7S8C2V2"/>
<evidence type="ECO:0000313" key="5">
    <source>
        <dbReference type="EMBL" id="QPC42355.1"/>
    </source>
</evidence>
<reference evidence="5 6" key="1">
    <citation type="submission" date="2020-06" db="EMBL/GenBank/DDBJ databases">
        <title>Genome sequence of 2 isolates from Red Sea Mangroves.</title>
        <authorList>
            <person name="Sefrji F."/>
            <person name="Michoud G."/>
            <person name="Merlino G."/>
            <person name="Daffonchio D."/>
        </authorList>
    </citation>
    <scope>NUCLEOTIDE SEQUENCE [LARGE SCALE GENOMIC DNA]</scope>
    <source>
        <strain evidence="5 6">R1DC25</strain>
    </source>
</reference>
<dbReference type="Pfam" id="PF13458">
    <property type="entry name" value="Peripla_BP_6"/>
    <property type="match status" value="1"/>
</dbReference>
<dbReference type="PANTHER" id="PTHR47235">
    <property type="entry name" value="BLR6548 PROTEIN"/>
    <property type="match status" value="1"/>
</dbReference>
<sequence length="392" mass="42300">MTVKSLLIAAAASLALAVPSALADDTTGLTKDTIKVGVPGPFTGDASSYSKAEIGLDAFYRHINDEGGIHGRKIEVIKADTACNEARGIAAAKKLIHQDEVFMIHGNSCSGVALAMKPTIEEAGVPWMIAHAVADKLSTPVVKTIFHGVPTSRDAGTFMAKYAMSRPDTKRIAIVAHSNEWAQSYRRPLVESLDEDHGIEPVLDMTMERGSTDATPQILKIRQADVDFVMAILYEAETAIFLRDAQKYGLDVTILGGYGTDLENTLKRVGDKDAVKNYQVLHMFQNVLGEGDLKTWGDVIHKYYPDEKLTAFSFAGIGSAIAMAKALEAAGPDLTREKLVAELDKIRDLDTGVLASDVTFTPEDHAGAKDSGVAAFDENGDIVIYRSWGQPF</sequence>
<feature type="domain" description="Leucine-binding protein" evidence="4">
    <location>
        <begin position="33"/>
        <end position="380"/>
    </location>
</feature>
<dbReference type="RefSeq" id="WP_213163590.1">
    <property type="nucleotide sequence ID" value="NZ_CP058214.1"/>
</dbReference>
<dbReference type="SUPFAM" id="SSF53822">
    <property type="entry name" value="Periplasmic binding protein-like I"/>
    <property type="match status" value="1"/>
</dbReference>
<dbReference type="CDD" id="cd06343">
    <property type="entry name" value="PBP1_ABC_ligand_binding-like"/>
    <property type="match status" value="1"/>
</dbReference>
<gene>
    <name evidence="5" type="ORF">HW532_06345</name>
</gene>
<dbReference type="InterPro" id="IPR028081">
    <property type="entry name" value="Leu-bd"/>
</dbReference>
<dbReference type="InterPro" id="IPR028082">
    <property type="entry name" value="Peripla_BP_I"/>
</dbReference>
<dbReference type="EMBL" id="CP058214">
    <property type="protein sequence ID" value="QPC42355.1"/>
    <property type="molecule type" value="Genomic_DNA"/>
</dbReference>
<evidence type="ECO:0000259" key="4">
    <source>
        <dbReference type="Pfam" id="PF13458"/>
    </source>
</evidence>
<proteinExistence type="inferred from homology"/>
<feature type="signal peptide" evidence="3">
    <location>
        <begin position="1"/>
        <end position="23"/>
    </location>
</feature>
<keyword evidence="6" id="KW-1185">Reference proteome</keyword>
<organism evidence="5 6">
    <name type="scientific">Kaustia mangrovi</name>
    <dbReference type="NCBI Taxonomy" id="2593653"/>
    <lineage>
        <taxon>Bacteria</taxon>
        <taxon>Pseudomonadati</taxon>
        <taxon>Pseudomonadota</taxon>
        <taxon>Alphaproteobacteria</taxon>
        <taxon>Hyphomicrobiales</taxon>
        <taxon>Parvibaculaceae</taxon>
        <taxon>Kaustia</taxon>
    </lineage>
</organism>
<evidence type="ECO:0000256" key="3">
    <source>
        <dbReference type="SAM" id="SignalP"/>
    </source>
</evidence>
<dbReference type="KEGG" id="kmn:HW532_06345"/>
<name>A0A7S8C2V2_9HYPH</name>
<feature type="chain" id="PRO_5032956527" evidence="3">
    <location>
        <begin position="24"/>
        <end position="392"/>
    </location>
</feature>